<evidence type="ECO:0000313" key="8">
    <source>
        <dbReference type="Proteomes" id="UP001154282"/>
    </source>
</evidence>
<evidence type="ECO:0000256" key="3">
    <source>
        <dbReference type="ARBA" id="ARBA00012585"/>
    </source>
</evidence>
<evidence type="ECO:0000256" key="5">
    <source>
        <dbReference type="ARBA" id="ARBA00047606"/>
    </source>
</evidence>
<dbReference type="InterPro" id="IPR002213">
    <property type="entry name" value="UDP_glucos_trans"/>
</dbReference>
<accession>A0AAV0MBT9</accession>
<dbReference type="EC" id="2.4.1.115" evidence="3"/>
<dbReference type="PANTHER" id="PTHR48045">
    <property type="entry name" value="UDP-GLYCOSYLTRANSFERASE 72B1"/>
    <property type="match status" value="1"/>
</dbReference>
<evidence type="ECO:0000256" key="6">
    <source>
        <dbReference type="RuleBase" id="RU003718"/>
    </source>
</evidence>
<name>A0AAV0MBT9_9ROSI</name>
<organism evidence="7 8">
    <name type="scientific">Linum tenue</name>
    <dbReference type="NCBI Taxonomy" id="586396"/>
    <lineage>
        <taxon>Eukaryota</taxon>
        <taxon>Viridiplantae</taxon>
        <taxon>Streptophyta</taxon>
        <taxon>Embryophyta</taxon>
        <taxon>Tracheophyta</taxon>
        <taxon>Spermatophyta</taxon>
        <taxon>Magnoliopsida</taxon>
        <taxon>eudicotyledons</taxon>
        <taxon>Gunneridae</taxon>
        <taxon>Pentapetalae</taxon>
        <taxon>rosids</taxon>
        <taxon>fabids</taxon>
        <taxon>Malpighiales</taxon>
        <taxon>Linaceae</taxon>
        <taxon>Linum</taxon>
    </lineage>
</organism>
<dbReference type="GO" id="GO:0047213">
    <property type="term" value="F:anthocyanidin 3-O-glucosyltransferase activity"/>
    <property type="evidence" value="ECO:0007669"/>
    <property type="project" value="UniProtKB-EC"/>
</dbReference>
<dbReference type="InterPro" id="IPR035595">
    <property type="entry name" value="UDP_glycos_trans_CS"/>
</dbReference>
<dbReference type="CDD" id="cd03784">
    <property type="entry name" value="GT1_Gtf-like"/>
    <property type="match status" value="1"/>
</dbReference>
<gene>
    <name evidence="7" type="ORF">LITE_LOCUS27684</name>
</gene>
<evidence type="ECO:0000313" key="7">
    <source>
        <dbReference type="EMBL" id="CAI0443459.1"/>
    </source>
</evidence>
<comment type="similarity">
    <text evidence="2 6">Belongs to the UDP-glycosyltransferase family.</text>
</comment>
<dbReference type="Gene3D" id="3.40.50.2000">
    <property type="entry name" value="Glycogen Phosphorylase B"/>
    <property type="match status" value="2"/>
</dbReference>
<proteinExistence type="inferred from homology"/>
<comment type="catalytic activity">
    <reaction evidence="5">
        <text>an anthocyanidin + UDP-alpha-D-glucose + H(+) = an anthocyanidin 3-O-beta-D-glucoside + UDP</text>
        <dbReference type="Rhea" id="RHEA:20093"/>
        <dbReference type="ChEBI" id="CHEBI:15378"/>
        <dbReference type="ChEBI" id="CHEBI:16307"/>
        <dbReference type="ChEBI" id="CHEBI:58223"/>
        <dbReference type="ChEBI" id="CHEBI:58885"/>
        <dbReference type="ChEBI" id="CHEBI:143576"/>
        <dbReference type="EC" id="2.4.1.115"/>
    </reaction>
</comment>
<comment type="caution">
    <text evidence="7">The sequence shown here is derived from an EMBL/GenBank/DDBJ whole genome shotgun (WGS) entry which is preliminary data.</text>
</comment>
<evidence type="ECO:0000256" key="1">
    <source>
        <dbReference type="ARBA" id="ARBA00004935"/>
    </source>
</evidence>
<dbReference type="Pfam" id="PF00201">
    <property type="entry name" value="UDPGT"/>
    <property type="match status" value="1"/>
</dbReference>
<protein>
    <recommendedName>
        <fullName evidence="3">anthocyanidin 3-O-glucosyltransferase</fullName>
        <ecNumber evidence="3">2.4.1.115</ecNumber>
    </recommendedName>
</protein>
<keyword evidence="4 6" id="KW-0808">Transferase</keyword>
<reference evidence="7" key="1">
    <citation type="submission" date="2022-08" db="EMBL/GenBank/DDBJ databases">
        <authorList>
            <person name="Gutierrez-Valencia J."/>
        </authorList>
    </citation>
    <scope>NUCLEOTIDE SEQUENCE</scope>
</reference>
<evidence type="ECO:0000256" key="2">
    <source>
        <dbReference type="ARBA" id="ARBA00009995"/>
    </source>
</evidence>
<keyword evidence="6" id="KW-0328">Glycosyltransferase</keyword>
<sequence>MGDEKMPEELDKGVLVGWAPQEAVLGHEAVGGFLTHSGWNSTLESIVAGVPMICWPFFADQQVNSRFVSEVLKLGLDMKDVCDRRVVARMVNELMVERKEEFRRKAVEMARMAKESVEEGGSSYRNLELLIEDIKLMSSSQVQGLGEIGN</sequence>
<comment type="pathway">
    <text evidence="1">Pigment biosynthesis; anthocyanin biosynthesis.</text>
</comment>
<dbReference type="PANTHER" id="PTHR48045:SF30">
    <property type="entry name" value="UDP-GLYCOSYLTRANSFERASE 76H1-LIKE"/>
    <property type="match status" value="1"/>
</dbReference>
<dbReference type="FunFam" id="3.40.50.2000:FF:000431">
    <property type="entry name" value="UDP-glycosyltransferase 90A1"/>
    <property type="match status" value="1"/>
</dbReference>
<evidence type="ECO:0000256" key="4">
    <source>
        <dbReference type="ARBA" id="ARBA00022679"/>
    </source>
</evidence>
<dbReference type="AlphaFoldDB" id="A0AAV0MBT9"/>
<dbReference type="Proteomes" id="UP001154282">
    <property type="component" value="Unassembled WGS sequence"/>
</dbReference>
<dbReference type="PROSITE" id="PS00375">
    <property type="entry name" value="UDPGT"/>
    <property type="match status" value="1"/>
</dbReference>
<dbReference type="SUPFAM" id="SSF53756">
    <property type="entry name" value="UDP-Glycosyltransferase/glycogen phosphorylase"/>
    <property type="match status" value="1"/>
</dbReference>
<keyword evidence="8" id="KW-1185">Reference proteome</keyword>
<dbReference type="EMBL" id="CAMGYJ010000007">
    <property type="protein sequence ID" value="CAI0443459.1"/>
    <property type="molecule type" value="Genomic_DNA"/>
</dbReference>